<evidence type="ECO:0000313" key="13">
    <source>
        <dbReference type="EMBL" id="KAK7864145.1"/>
    </source>
</evidence>
<dbReference type="Pfam" id="PF14910">
    <property type="entry name" value="MMS22L_N"/>
    <property type="match status" value="1"/>
</dbReference>
<dbReference type="PANTHER" id="PTHR28547:SF1">
    <property type="entry name" value="PROTEIN MMS22-LIKE"/>
    <property type="match status" value="1"/>
</dbReference>
<evidence type="ECO:0000256" key="10">
    <source>
        <dbReference type="ARBA" id="ARBA00033326"/>
    </source>
</evidence>
<comment type="caution">
    <text evidence="13">The sequence shown here is derived from an EMBL/GenBank/DDBJ whole genome shotgun (WGS) entry which is preliminary data.</text>
</comment>
<keyword evidence="7" id="KW-0156">Chromatin regulator</keyword>
<feature type="domain" description="MMS22-like C-terminal" evidence="12">
    <location>
        <begin position="770"/>
        <end position="1141"/>
    </location>
</feature>
<keyword evidence="5" id="KW-0158">Chromosome</keyword>
<evidence type="ECO:0000256" key="7">
    <source>
        <dbReference type="ARBA" id="ARBA00022853"/>
    </source>
</evidence>
<evidence type="ECO:0000256" key="3">
    <source>
        <dbReference type="ARBA" id="ARBA00006585"/>
    </source>
</evidence>
<dbReference type="GO" id="GO:0043596">
    <property type="term" value="C:nuclear replication fork"/>
    <property type="evidence" value="ECO:0007669"/>
    <property type="project" value="TreeGrafter"/>
</dbReference>
<evidence type="ECO:0000256" key="5">
    <source>
        <dbReference type="ARBA" id="ARBA00022454"/>
    </source>
</evidence>
<evidence type="ECO:0000256" key="6">
    <source>
        <dbReference type="ARBA" id="ARBA00022763"/>
    </source>
</evidence>
<keyword evidence="8" id="KW-0234">DNA repair</keyword>
<evidence type="ECO:0000256" key="4">
    <source>
        <dbReference type="ARBA" id="ARBA00021061"/>
    </source>
</evidence>
<dbReference type="GO" id="GO:0006325">
    <property type="term" value="P:chromatin organization"/>
    <property type="evidence" value="ECO:0007669"/>
    <property type="project" value="UniProtKB-KW"/>
</dbReference>
<dbReference type="GO" id="GO:0031297">
    <property type="term" value="P:replication fork processing"/>
    <property type="evidence" value="ECO:0007669"/>
    <property type="project" value="InterPro"/>
</dbReference>
<comment type="similarity">
    <text evidence="3">Belongs to the MMS22 family. MMS22L subfamily.</text>
</comment>
<dbReference type="InterPro" id="IPR029424">
    <property type="entry name" value="MMS22L_C"/>
</dbReference>
<dbReference type="Proteomes" id="UP001378592">
    <property type="component" value="Unassembled WGS sequence"/>
</dbReference>
<dbReference type="AlphaFoldDB" id="A0AAN9VFY7"/>
<evidence type="ECO:0000256" key="1">
    <source>
        <dbReference type="ARBA" id="ARBA00004123"/>
    </source>
</evidence>
<evidence type="ECO:0000259" key="11">
    <source>
        <dbReference type="Pfam" id="PF14910"/>
    </source>
</evidence>
<dbReference type="InterPro" id="IPR029425">
    <property type="entry name" value="MMS22L_N"/>
</dbReference>
<comment type="subcellular location">
    <subcellularLocation>
        <location evidence="2">Chromosome</location>
    </subcellularLocation>
    <subcellularLocation>
        <location evidence="1">Nucleus</location>
    </subcellularLocation>
</comment>
<feature type="domain" description="Protein MMS22-like N-terminal" evidence="11">
    <location>
        <begin position="142"/>
        <end position="633"/>
    </location>
</feature>
<sequence>MNVEENVDCVVWFNCLGEDNLKDNRLGNSFLKNDGIRLLFDQDVGKCLYRVKLFGRTYNRDCPLLEDNIFHWCLKKYLSIYHNASRMNKRIYDPGDNEFKNKNYSHLRKEICELMNYICSFLANPWNEESFWLCNTKTLNSLHNQLSSFWAHVKKLSDLSEFTFYSGSVMDNECTHASFHLVHLSLDLLWYRLCILFRLEQLVKLDELQGVSYDVHEEMKQYIQLIFEDLFSLAISRFEKLSPKEIKKKSPFRCTCVKEMWLLIQLFVDKHNNTSHQNEFWSLLNTLCTRLLHSSSNVVQKNGVFNNLTCTNPVLFSFWILFHLGQLYMYGERGEYMGSSSSRMVSNYTLLDELLKFLLSVDIVSEAQLRSCIPFITDIVIDLWPPKRDPVCKLWEHFHHRLNGCFFLPGASTDTIAIPCSSGAEMLLLVQNIMDLPTNSGLQQRNSFYLFLRLLGVFLSKNPSQRPNIEGRIFSKFSQTKMQSLKEMGIFNFGILCLCMALSGHAKEVGDKMQYLLNWCNPQSVDLCRHLMIWRAQLALLQLYIEKEMDITEASALFMEDVNHVSRSRSNDSVSLFNLLARGLKDITTTSKNLDYSEHILIGSWISSYMRMTADPALLIDTLLEIMKKILTLSKNVGMIEYDAPNTHLSKMYLALCKHLLPYIKEKFANSDTNFPSCQVADLAVKMTLLALNRTNVGVAGTSVPHLFESFTVNAHPLNSDLSIKYVCVLLQEEGILSELMDTYINYEVLIIQTWIRSSVYVFEENSQHKLSKLTNIVWQMPSFRALCQEASIDIKGLAKPGDMFILGLGRVFLKKVTLEERTQFREQCLLYLTPVVKSFERLLRNKGVNQNILCRIYEVASLLILHCGTIIYSKSQPYCIFNSLINSLLLPVALFKPGAEMPSSMLYAVRRTFPVFVKGIVKLNGASGNSLISTIKNLVVRYFPRLVGKVSVTSQECKSEAPLGHSLLLCFDDSDKDVSECVLEIISQTFLKVGDPQCVNTLMFLLELLQAKNFNKKIVEMFIDMSLARILEIIILSDSSMLSARRQAVHLLNEILLNKINDSPCLRQSFWSVLWALIERHMVLHSVNIMSLLSKICKVSPIMIIDGLPQIKDMIKSPELFHRSNVAKNVRFGVENIEKLLSLSKQNEQS</sequence>
<organism evidence="13 14">
    <name type="scientific">Gryllus longicercus</name>
    <dbReference type="NCBI Taxonomy" id="2509291"/>
    <lineage>
        <taxon>Eukaryota</taxon>
        <taxon>Metazoa</taxon>
        <taxon>Ecdysozoa</taxon>
        <taxon>Arthropoda</taxon>
        <taxon>Hexapoda</taxon>
        <taxon>Insecta</taxon>
        <taxon>Pterygota</taxon>
        <taxon>Neoptera</taxon>
        <taxon>Polyneoptera</taxon>
        <taxon>Orthoptera</taxon>
        <taxon>Ensifera</taxon>
        <taxon>Gryllidea</taxon>
        <taxon>Grylloidea</taxon>
        <taxon>Gryllidae</taxon>
        <taxon>Gryllinae</taxon>
        <taxon>Gryllus</taxon>
    </lineage>
</organism>
<keyword evidence="14" id="KW-1185">Reference proteome</keyword>
<dbReference type="EMBL" id="JAZDUA010000210">
    <property type="protein sequence ID" value="KAK7864145.1"/>
    <property type="molecule type" value="Genomic_DNA"/>
</dbReference>
<accession>A0AAN9VFY7</accession>
<dbReference type="Pfam" id="PF14911">
    <property type="entry name" value="MMS22L_C"/>
    <property type="match status" value="1"/>
</dbReference>
<evidence type="ECO:0000256" key="9">
    <source>
        <dbReference type="ARBA" id="ARBA00023242"/>
    </source>
</evidence>
<evidence type="ECO:0000313" key="14">
    <source>
        <dbReference type="Proteomes" id="UP001378592"/>
    </source>
</evidence>
<protein>
    <recommendedName>
        <fullName evidence="4">Protein MMS22-like</fullName>
    </recommendedName>
    <alternativeName>
        <fullName evidence="10">Methyl methanesulfonate-sensitivity protein 22-like</fullName>
    </alternativeName>
</protein>
<dbReference type="GO" id="GO:0000724">
    <property type="term" value="P:double-strand break repair via homologous recombination"/>
    <property type="evidence" value="ECO:0007669"/>
    <property type="project" value="InterPro"/>
</dbReference>
<gene>
    <name evidence="13" type="ORF">R5R35_007660</name>
</gene>
<dbReference type="PANTHER" id="PTHR28547">
    <property type="entry name" value="PROTEIN MMS22-LIKE"/>
    <property type="match status" value="1"/>
</dbReference>
<proteinExistence type="inferred from homology"/>
<evidence type="ECO:0000256" key="8">
    <source>
        <dbReference type="ARBA" id="ARBA00023204"/>
    </source>
</evidence>
<evidence type="ECO:0000256" key="2">
    <source>
        <dbReference type="ARBA" id="ARBA00004286"/>
    </source>
</evidence>
<keyword evidence="9" id="KW-0539">Nucleus</keyword>
<dbReference type="InterPro" id="IPR042320">
    <property type="entry name" value="MMS22-like"/>
</dbReference>
<reference evidence="13 14" key="1">
    <citation type="submission" date="2024-03" db="EMBL/GenBank/DDBJ databases">
        <title>The genome assembly and annotation of the cricket Gryllus longicercus Weissman &amp; Gray.</title>
        <authorList>
            <person name="Szrajer S."/>
            <person name="Gray D."/>
            <person name="Ylla G."/>
        </authorList>
    </citation>
    <scope>NUCLEOTIDE SEQUENCE [LARGE SCALE GENOMIC DNA]</scope>
    <source>
        <strain evidence="13">DAG 2021-001</strain>
        <tissue evidence="13">Whole body minus gut</tissue>
    </source>
</reference>
<evidence type="ECO:0000259" key="12">
    <source>
        <dbReference type="Pfam" id="PF14911"/>
    </source>
</evidence>
<keyword evidence="6" id="KW-0227">DNA damage</keyword>
<name>A0AAN9VFY7_9ORTH</name>